<keyword evidence="4" id="KW-1185">Reference proteome</keyword>
<dbReference type="PANTHER" id="PTHR32114:SF2">
    <property type="entry name" value="ABC TRANSPORTER ABCH.3"/>
    <property type="match status" value="1"/>
</dbReference>
<feature type="coiled-coil region" evidence="1">
    <location>
        <begin position="599"/>
        <end position="789"/>
    </location>
</feature>
<dbReference type="OrthoDB" id="303988at2759"/>
<feature type="coiled-coil region" evidence="1">
    <location>
        <begin position="397"/>
        <end position="474"/>
    </location>
</feature>
<dbReference type="AlphaFoldDB" id="A0A8S1QYP0"/>
<dbReference type="Proteomes" id="UP000692954">
    <property type="component" value="Unassembled WGS sequence"/>
</dbReference>
<sequence>MDRSNSIPHSNSQRYIPQSQPSLYRQTVAPPEFSNSQVKFMNDLILQQPPSQRQALNKQLEQLKPEEIREIQSKLENGEVLHGLPQLPEGANMTHKFIVKVRKHNQPNQYQQPPILQPSQSPQPKNIISSCPDCINHLKKLKEQDQRIESLLIEMNRMSQFLIDKGKEIDLWKLQYRQIQNELSKPKPFNNQDQIEIEDLKRKLHQKEYENQLQETTIKQLKENQNQNQNQNQNDEDFELRAPNNDQDIDQLQKQLFDALQDNEILKQDNDRLTSKLEKLQNEFNNKKSEIKTIYKPDLDTDKQLKELQQKYSMLQSQFYILQEKSQNSQKEIQYETKVIYQSDPDIEKKLQELQSRYTLLQSQFYSLQETSKIMQKEISYENKIIYQNDPETELLLQKKNKQYDELNTRYQLIQDQLQIYQEKLKQQTMFETKTIYKTDPEIERQLQFKIDQYNQLQSRFNQLQSQYFHLEQKSQVVQKEFIIDPELERLLKVKSQQLETMTTKCTFLQEQIEKLQIQIETYQTKIYQSEIRKSDTENYLLQIESLEEQLRRQNAEIELQNRKIYQFELNNEQEQIIKKQFNDVKALYEQELSLNEQLKRKIEELKIFKQQVDTLQLRIQELEQILFQKEDRIKQLSLESNQQKSEIANWQQRISAVSINMENSNNLKEQIQMWKDKYEKLEEKQNLIIDQEINQYKLKYEQMEQRYLSLQQSYETIQITLRDYKDNEQNEVFKMEIKRLQKTVIELRSEIDRLLVQASDNQWLQKRYEEQQLLIENYKTQIEQKQQIQKEYIYHIDKSEIKNQRFIDQQSLQQINIDQQLINPSSNLQQMKIQEVNPNQTRMSEYNHFSSRPIELNNSKFTTSYSQTQFLQPSININDIQKQNKVDEGFNIQKWNNNYELVVEEVKKTDKYN</sequence>
<dbReference type="PANTHER" id="PTHR32114">
    <property type="entry name" value="ABC TRANSPORTER ABCH.3"/>
    <property type="match status" value="1"/>
</dbReference>
<feature type="coiled-coil region" evidence="1">
    <location>
        <begin position="499"/>
        <end position="564"/>
    </location>
</feature>
<gene>
    <name evidence="3" type="ORF">PSON_ATCC_30995.1.T1290007</name>
</gene>
<organism evidence="3 4">
    <name type="scientific">Paramecium sonneborni</name>
    <dbReference type="NCBI Taxonomy" id="65129"/>
    <lineage>
        <taxon>Eukaryota</taxon>
        <taxon>Sar</taxon>
        <taxon>Alveolata</taxon>
        <taxon>Ciliophora</taxon>
        <taxon>Intramacronucleata</taxon>
        <taxon>Oligohymenophorea</taxon>
        <taxon>Peniculida</taxon>
        <taxon>Parameciidae</taxon>
        <taxon>Paramecium</taxon>
    </lineage>
</organism>
<evidence type="ECO:0000313" key="3">
    <source>
        <dbReference type="EMBL" id="CAD8120911.1"/>
    </source>
</evidence>
<accession>A0A8S1QYP0</accession>
<dbReference type="EMBL" id="CAJJDN010000129">
    <property type="protein sequence ID" value="CAD8120911.1"/>
    <property type="molecule type" value="Genomic_DNA"/>
</dbReference>
<proteinExistence type="predicted"/>
<feature type="region of interest" description="Disordered" evidence="2">
    <location>
        <begin position="1"/>
        <end position="22"/>
    </location>
</feature>
<comment type="caution">
    <text evidence="3">The sequence shown here is derived from an EMBL/GenBank/DDBJ whole genome shotgun (WGS) entry which is preliminary data.</text>
</comment>
<name>A0A8S1QYP0_9CILI</name>
<protein>
    <submittedName>
        <fullName evidence="3">Uncharacterized protein</fullName>
    </submittedName>
</protein>
<evidence type="ECO:0000313" key="4">
    <source>
        <dbReference type="Proteomes" id="UP000692954"/>
    </source>
</evidence>
<keyword evidence="1" id="KW-0175">Coiled coil</keyword>
<evidence type="ECO:0000256" key="1">
    <source>
        <dbReference type="SAM" id="Coils"/>
    </source>
</evidence>
<feature type="coiled-coil region" evidence="1">
    <location>
        <begin position="190"/>
        <end position="325"/>
    </location>
</feature>
<evidence type="ECO:0000256" key="2">
    <source>
        <dbReference type="SAM" id="MobiDB-lite"/>
    </source>
</evidence>
<reference evidence="3" key="1">
    <citation type="submission" date="2021-01" db="EMBL/GenBank/DDBJ databases">
        <authorList>
            <consortium name="Genoscope - CEA"/>
            <person name="William W."/>
        </authorList>
    </citation>
    <scope>NUCLEOTIDE SEQUENCE</scope>
</reference>